<evidence type="ECO:0000313" key="2">
    <source>
        <dbReference type="Proteomes" id="UP000790377"/>
    </source>
</evidence>
<comment type="caution">
    <text evidence="1">The sequence shown here is derived from an EMBL/GenBank/DDBJ whole genome shotgun (WGS) entry which is preliminary data.</text>
</comment>
<gene>
    <name evidence="1" type="ORF">BJ138DRAFT_1168664</name>
</gene>
<keyword evidence="2" id="KW-1185">Reference proteome</keyword>
<feature type="non-terminal residue" evidence="1">
    <location>
        <position position="131"/>
    </location>
</feature>
<proteinExistence type="predicted"/>
<sequence>MSDGTCGNKIRNDLDGMDCELWIVIVVIFFSRHVLITILVLLVLILIFALLLLVVLLLITTLRIFVTLLPSAIFFSRYSICALLLNTSIPGQIAVVRSLISCIRDNNLYLAPFQVKPRCRLGLLAQDRCTR</sequence>
<dbReference type="Proteomes" id="UP000790377">
    <property type="component" value="Unassembled WGS sequence"/>
</dbReference>
<accession>A0ACB7ZQF6</accession>
<organism evidence="1 2">
    <name type="scientific">Hygrophoropsis aurantiaca</name>
    <dbReference type="NCBI Taxonomy" id="72124"/>
    <lineage>
        <taxon>Eukaryota</taxon>
        <taxon>Fungi</taxon>
        <taxon>Dikarya</taxon>
        <taxon>Basidiomycota</taxon>
        <taxon>Agaricomycotina</taxon>
        <taxon>Agaricomycetes</taxon>
        <taxon>Agaricomycetidae</taxon>
        <taxon>Boletales</taxon>
        <taxon>Coniophorineae</taxon>
        <taxon>Hygrophoropsidaceae</taxon>
        <taxon>Hygrophoropsis</taxon>
    </lineage>
</organism>
<protein>
    <submittedName>
        <fullName evidence="1">Uncharacterized protein</fullName>
    </submittedName>
</protein>
<reference evidence="1" key="1">
    <citation type="journal article" date="2021" name="New Phytol.">
        <title>Evolutionary innovations through gain and loss of genes in the ectomycorrhizal Boletales.</title>
        <authorList>
            <person name="Wu G."/>
            <person name="Miyauchi S."/>
            <person name="Morin E."/>
            <person name="Kuo A."/>
            <person name="Drula E."/>
            <person name="Varga T."/>
            <person name="Kohler A."/>
            <person name="Feng B."/>
            <person name="Cao Y."/>
            <person name="Lipzen A."/>
            <person name="Daum C."/>
            <person name="Hundley H."/>
            <person name="Pangilinan J."/>
            <person name="Johnson J."/>
            <person name="Barry K."/>
            <person name="LaButti K."/>
            <person name="Ng V."/>
            <person name="Ahrendt S."/>
            <person name="Min B."/>
            <person name="Choi I.G."/>
            <person name="Park H."/>
            <person name="Plett J.M."/>
            <person name="Magnuson J."/>
            <person name="Spatafora J.W."/>
            <person name="Nagy L.G."/>
            <person name="Henrissat B."/>
            <person name="Grigoriev I.V."/>
            <person name="Yang Z.L."/>
            <person name="Xu J."/>
            <person name="Martin F.M."/>
        </authorList>
    </citation>
    <scope>NUCLEOTIDE SEQUENCE</scope>
    <source>
        <strain evidence="1">ATCC 28755</strain>
    </source>
</reference>
<dbReference type="EMBL" id="MU269315">
    <property type="protein sequence ID" value="KAH7903003.1"/>
    <property type="molecule type" value="Genomic_DNA"/>
</dbReference>
<evidence type="ECO:0000313" key="1">
    <source>
        <dbReference type="EMBL" id="KAH7903003.1"/>
    </source>
</evidence>
<name>A0ACB7ZQF6_9AGAM</name>